<dbReference type="Pfam" id="PF05488">
    <property type="entry name" value="PAAR_motif"/>
    <property type="match status" value="1"/>
</dbReference>
<keyword evidence="1" id="KW-0614">Plasmid</keyword>
<evidence type="ECO:0000313" key="2">
    <source>
        <dbReference type="Proteomes" id="UP000019146"/>
    </source>
</evidence>
<reference evidence="1 2" key="1">
    <citation type="journal article" date="2014" name="Genome Announc.">
        <title>Draft Genome Sequence of the Haloacid-Degrading Burkholderia caribensis Strain MBA4.</title>
        <authorList>
            <person name="Pan Y."/>
            <person name="Kong K.F."/>
            <person name="Tsang J.S."/>
        </authorList>
    </citation>
    <scope>NUCLEOTIDE SEQUENCE [LARGE SCALE GENOMIC DNA]</scope>
    <source>
        <strain evidence="1 2">MBA4</strain>
        <plasmid evidence="2">Plasmid</plasmid>
    </source>
</reference>
<sequence>MTCPLHPEISPNVILEGDGKITDHGVPVARHGHSATCSCRLSSSLE</sequence>
<evidence type="ECO:0000313" key="1">
    <source>
        <dbReference type="EMBL" id="ALL69786.1"/>
    </source>
</evidence>
<dbReference type="InterPro" id="IPR008727">
    <property type="entry name" value="PAAR_motif"/>
</dbReference>
<dbReference type="EMBL" id="CP012748">
    <property type="protein sequence ID" value="ALL69786.1"/>
    <property type="molecule type" value="Genomic_DNA"/>
</dbReference>
<dbReference type="Gene3D" id="2.60.200.60">
    <property type="match status" value="1"/>
</dbReference>
<dbReference type="Proteomes" id="UP000019146">
    <property type="component" value="Plasmid unnamed"/>
</dbReference>
<organism evidence="1 2">
    <name type="scientific">Paraburkholderia caribensis MBA4</name>
    <dbReference type="NCBI Taxonomy" id="1323664"/>
    <lineage>
        <taxon>Bacteria</taxon>
        <taxon>Pseudomonadati</taxon>
        <taxon>Pseudomonadota</taxon>
        <taxon>Betaproteobacteria</taxon>
        <taxon>Burkholderiales</taxon>
        <taxon>Burkholderiaceae</taxon>
        <taxon>Paraburkholderia</taxon>
    </lineage>
</organism>
<dbReference type="KEGG" id="bcai:K788_0006137"/>
<geneLocation type="plasmid" evidence="2"/>
<name>A0A0P0RLN1_9BURK</name>
<proteinExistence type="predicted"/>
<dbReference type="AlphaFoldDB" id="A0A0P0RLN1"/>
<accession>A0A0P0RLN1</accession>
<protein>
    <submittedName>
        <fullName evidence="1">PAAR motif</fullName>
    </submittedName>
</protein>
<gene>
    <name evidence="1" type="ORF">K788_0006137</name>
</gene>